<reference evidence="3 4" key="1">
    <citation type="submission" date="2017-10" db="EMBL/GenBank/DDBJ databases">
        <title>Massilia psychrophilum sp. nov., a novel purple-pigmented bacterium isolated from Tianshan glacier, Xinjiang Municipality, China.</title>
        <authorList>
            <person name="Wang H."/>
        </authorList>
    </citation>
    <scope>NUCLEOTIDE SEQUENCE [LARGE SCALE GENOMIC DNA]</scope>
    <source>
        <strain evidence="3 4">JCM 30813</strain>
    </source>
</reference>
<keyword evidence="4" id="KW-1185">Reference proteome</keyword>
<dbReference type="EMBL" id="PDOB01000041">
    <property type="protein sequence ID" value="PIL38269.1"/>
    <property type="molecule type" value="Genomic_DNA"/>
</dbReference>
<dbReference type="RefSeq" id="WP_099917485.1">
    <property type="nucleotide sequence ID" value="NZ_BMHS01000017.1"/>
</dbReference>
<dbReference type="Pfam" id="PF13511">
    <property type="entry name" value="DUF4124"/>
    <property type="match status" value="1"/>
</dbReference>
<keyword evidence="1" id="KW-0732">Signal</keyword>
<feature type="chain" id="PRO_5013815961" description="DUF4124 domain-containing protein" evidence="1">
    <location>
        <begin position="24"/>
        <end position="141"/>
    </location>
</feature>
<sequence>MHRHTIRSSIFVIAMLAASAAFAAFAGADIVKCVGQNGKVTLTDARCDTARVVVEPVAFDAAPAALPDNEFKQVAVQAARHAATRRVAIVPRAVQRDSWTTPRAAKMLSRDIETLKAARLSMQVLDGASASARQQRLARLH</sequence>
<evidence type="ECO:0000313" key="3">
    <source>
        <dbReference type="EMBL" id="PIL38269.1"/>
    </source>
</evidence>
<protein>
    <recommendedName>
        <fullName evidence="2">DUF4124 domain-containing protein</fullName>
    </recommendedName>
</protein>
<name>A0A2G8SWV4_9BURK</name>
<dbReference type="InterPro" id="IPR025392">
    <property type="entry name" value="DUF4124"/>
</dbReference>
<comment type="caution">
    <text evidence="3">The sequence shown here is derived from an EMBL/GenBank/DDBJ whole genome shotgun (WGS) entry which is preliminary data.</text>
</comment>
<proteinExistence type="predicted"/>
<dbReference type="AlphaFoldDB" id="A0A2G8SWV4"/>
<dbReference type="Proteomes" id="UP000228593">
    <property type="component" value="Unassembled WGS sequence"/>
</dbReference>
<feature type="signal peptide" evidence="1">
    <location>
        <begin position="1"/>
        <end position="23"/>
    </location>
</feature>
<dbReference type="OrthoDB" id="8781169at2"/>
<evidence type="ECO:0000256" key="1">
    <source>
        <dbReference type="SAM" id="SignalP"/>
    </source>
</evidence>
<accession>A0A2G8SWV4</accession>
<evidence type="ECO:0000313" key="4">
    <source>
        <dbReference type="Proteomes" id="UP000228593"/>
    </source>
</evidence>
<organism evidence="3 4">
    <name type="scientific">Massilia psychrophila</name>
    <dbReference type="NCBI Taxonomy" id="1603353"/>
    <lineage>
        <taxon>Bacteria</taxon>
        <taxon>Pseudomonadati</taxon>
        <taxon>Pseudomonadota</taxon>
        <taxon>Betaproteobacteria</taxon>
        <taxon>Burkholderiales</taxon>
        <taxon>Oxalobacteraceae</taxon>
        <taxon>Telluria group</taxon>
        <taxon>Massilia</taxon>
    </lineage>
</organism>
<evidence type="ECO:0000259" key="2">
    <source>
        <dbReference type="Pfam" id="PF13511"/>
    </source>
</evidence>
<feature type="domain" description="DUF4124" evidence="2">
    <location>
        <begin position="18"/>
        <end position="65"/>
    </location>
</feature>
<gene>
    <name evidence="3" type="ORF">CR103_18855</name>
</gene>